<reference evidence="2" key="1">
    <citation type="submission" date="2021-01" db="EMBL/GenBank/DDBJ databases">
        <authorList>
            <person name="Corre E."/>
            <person name="Pelletier E."/>
            <person name="Niang G."/>
            <person name="Scheremetjew M."/>
            <person name="Finn R."/>
            <person name="Kale V."/>
            <person name="Holt S."/>
            <person name="Cochrane G."/>
            <person name="Meng A."/>
            <person name="Brown T."/>
            <person name="Cohen L."/>
        </authorList>
    </citation>
    <scope>NUCLEOTIDE SEQUENCE</scope>
    <source>
        <strain evidence="2">CCMP3107</strain>
    </source>
</reference>
<sequence>MGAGASTSLNEQQDALIKEELKKPLDGSDVATGEAAKEEVKRLRALLANQFSEPSGGVKNVMLADIQSAIEETIAAGKWPLILDSNENSPAISFLQYQSMVCVEAKLAAKQVSIEKSMTVEQKREEWRQQFARCLIHKNQVGSPPGNTFWLHMANSAVSFKGDYCTGEGGDFPEVLFDCAAMKLEENKQKFVKEGEKDPADIWGASFRVIVTSTFKVEDYAEFLEDALPLDKLAVLNVQVP</sequence>
<name>A0A6V1SMT2_HETAK</name>
<dbReference type="EMBL" id="HBIU01053579">
    <property type="protein sequence ID" value="CAE0646752.1"/>
    <property type="molecule type" value="Transcribed_RNA"/>
</dbReference>
<feature type="region of interest" description="Disordered" evidence="1">
    <location>
        <begin position="1"/>
        <end position="21"/>
    </location>
</feature>
<feature type="compositionally biased region" description="Polar residues" evidence="1">
    <location>
        <begin position="1"/>
        <end position="13"/>
    </location>
</feature>
<dbReference type="AlphaFoldDB" id="A0A6V1SMT2"/>
<accession>A0A6V1SMT2</accession>
<evidence type="ECO:0000256" key="1">
    <source>
        <dbReference type="SAM" id="MobiDB-lite"/>
    </source>
</evidence>
<gene>
    <name evidence="2" type="ORF">HAKA00212_LOCUS23641</name>
</gene>
<proteinExistence type="predicted"/>
<protein>
    <submittedName>
        <fullName evidence="2">Uncharacterized protein</fullName>
    </submittedName>
</protein>
<evidence type="ECO:0000313" key="2">
    <source>
        <dbReference type="EMBL" id="CAE0646752.1"/>
    </source>
</evidence>
<organism evidence="2">
    <name type="scientific">Heterosigma akashiwo</name>
    <name type="common">Chromophytic alga</name>
    <name type="synonym">Heterosigma carterae</name>
    <dbReference type="NCBI Taxonomy" id="2829"/>
    <lineage>
        <taxon>Eukaryota</taxon>
        <taxon>Sar</taxon>
        <taxon>Stramenopiles</taxon>
        <taxon>Ochrophyta</taxon>
        <taxon>Raphidophyceae</taxon>
        <taxon>Chattonellales</taxon>
        <taxon>Chattonellaceae</taxon>
        <taxon>Heterosigma</taxon>
    </lineage>
</organism>